<gene>
    <name evidence="2" type="ORF">LXN57_32155</name>
</gene>
<keyword evidence="3" id="KW-1185">Reference proteome</keyword>
<feature type="domain" description="DUF397" evidence="1">
    <location>
        <begin position="3"/>
        <end position="55"/>
    </location>
</feature>
<dbReference type="Proteomes" id="UP001523216">
    <property type="component" value="Unassembled WGS sequence"/>
</dbReference>
<reference evidence="2 3" key="1">
    <citation type="submission" date="2022-06" db="EMBL/GenBank/DDBJ databases">
        <title>Actinoplanes abujensis sp. nov., isolated from Nigerian arid soil.</title>
        <authorList>
            <person name="Ding P."/>
        </authorList>
    </citation>
    <scope>NUCLEOTIDE SEQUENCE [LARGE SCALE GENOMIC DNA]</scope>
    <source>
        <strain evidence="3">TRM88002</strain>
    </source>
</reference>
<dbReference type="EMBL" id="JAMQOL010000047">
    <property type="protein sequence ID" value="MCM4082230.1"/>
    <property type="molecule type" value="Genomic_DNA"/>
</dbReference>
<dbReference type="InterPro" id="IPR007278">
    <property type="entry name" value="DUF397"/>
</dbReference>
<name>A0ABT0Y8S3_9ACTN</name>
<evidence type="ECO:0000313" key="2">
    <source>
        <dbReference type="EMBL" id="MCM4082230.1"/>
    </source>
</evidence>
<protein>
    <submittedName>
        <fullName evidence="2">DUF397 domain-containing protein</fullName>
    </submittedName>
</protein>
<comment type="caution">
    <text evidence="2">The sequence shown here is derived from an EMBL/GenBank/DDBJ whole genome shotgun (WGS) entry which is preliminary data.</text>
</comment>
<organism evidence="2 3">
    <name type="scientific">Paractinoplanes hotanensis</name>
    <dbReference type="NCBI Taxonomy" id="2906497"/>
    <lineage>
        <taxon>Bacteria</taxon>
        <taxon>Bacillati</taxon>
        <taxon>Actinomycetota</taxon>
        <taxon>Actinomycetes</taxon>
        <taxon>Micromonosporales</taxon>
        <taxon>Micromonosporaceae</taxon>
        <taxon>Paractinoplanes</taxon>
    </lineage>
</organism>
<sequence length="61" mass="6512">MGRWFKSSRSGGGAECLEVMFLDGGSVHVRDSKNPDGPVLAFTDAEFTAFVGGAKNGEFDR</sequence>
<dbReference type="Pfam" id="PF04149">
    <property type="entry name" value="DUF397"/>
    <property type="match status" value="1"/>
</dbReference>
<evidence type="ECO:0000313" key="3">
    <source>
        <dbReference type="Proteomes" id="UP001523216"/>
    </source>
</evidence>
<accession>A0ABT0Y8S3</accession>
<evidence type="ECO:0000259" key="1">
    <source>
        <dbReference type="Pfam" id="PF04149"/>
    </source>
</evidence>
<proteinExistence type="predicted"/>